<keyword evidence="1" id="KW-1133">Transmembrane helix</keyword>
<evidence type="ECO:0000313" key="2">
    <source>
        <dbReference type="EMBL" id="KAJ1215654.1"/>
    </source>
</evidence>
<sequence>MSGGAGGELTDLGAGSGVMSGGAGGGLTDLGAGGGVMSGVLVAGSLTSVLLKVTVSTVLVKGSVSWVLAAVAVVAVHVAVAVLSTMQVGGDMPFFFRPFPTLDGGAAVLPLPTVVLSKPLVAGVLAFSLRDVGNFFCFGGGGMSLASVLGTLAAQLLGALQKPVTAGTTVPGDVVAEVLGLVLERRIVRDRRGVGGEGKRSRFDRKSFLETVGWVDGWDLGVEEEVVVVGVVHLLTLAVGCREVDGCWVGV</sequence>
<feature type="transmembrane region" description="Helical" evidence="1">
    <location>
        <begin position="63"/>
        <end position="86"/>
    </location>
</feature>
<accession>A0AAV7WR01</accession>
<evidence type="ECO:0000313" key="3">
    <source>
        <dbReference type="Proteomes" id="UP001066276"/>
    </source>
</evidence>
<keyword evidence="1" id="KW-0472">Membrane</keyword>
<evidence type="ECO:0000256" key="1">
    <source>
        <dbReference type="SAM" id="Phobius"/>
    </source>
</evidence>
<feature type="transmembrane region" description="Helical" evidence="1">
    <location>
        <begin position="106"/>
        <end position="128"/>
    </location>
</feature>
<gene>
    <name evidence="2" type="ORF">NDU88_003262</name>
</gene>
<dbReference type="EMBL" id="JANPWB010000001">
    <property type="protein sequence ID" value="KAJ1215654.1"/>
    <property type="molecule type" value="Genomic_DNA"/>
</dbReference>
<keyword evidence="1" id="KW-0812">Transmembrane</keyword>
<protein>
    <submittedName>
        <fullName evidence="2">Uncharacterized protein</fullName>
    </submittedName>
</protein>
<dbReference type="Proteomes" id="UP001066276">
    <property type="component" value="Chromosome 1_1"/>
</dbReference>
<reference evidence="2" key="1">
    <citation type="journal article" date="2022" name="bioRxiv">
        <title>Sequencing and chromosome-scale assembly of the giantPleurodeles waltlgenome.</title>
        <authorList>
            <person name="Brown T."/>
            <person name="Elewa A."/>
            <person name="Iarovenko S."/>
            <person name="Subramanian E."/>
            <person name="Araus A.J."/>
            <person name="Petzold A."/>
            <person name="Susuki M."/>
            <person name="Suzuki K.-i.T."/>
            <person name="Hayashi T."/>
            <person name="Toyoda A."/>
            <person name="Oliveira C."/>
            <person name="Osipova E."/>
            <person name="Leigh N.D."/>
            <person name="Simon A."/>
            <person name="Yun M.H."/>
        </authorList>
    </citation>
    <scope>NUCLEOTIDE SEQUENCE</scope>
    <source>
        <strain evidence="2">20211129_DDA</strain>
        <tissue evidence="2">Liver</tissue>
    </source>
</reference>
<comment type="caution">
    <text evidence="2">The sequence shown here is derived from an EMBL/GenBank/DDBJ whole genome shotgun (WGS) entry which is preliminary data.</text>
</comment>
<keyword evidence="3" id="KW-1185">Reference proteome</keyword>
<feature type="transmembrane region" description="Helical" evidence="1">
    <location>
        <begin position="30"/>
        <end position="51"/>
    </location>
</feature>
<organism evidence="2 3">
    <name type="scientific">Pleurodeles waltl</name>
    <name type="common">Iberian ribbed newt</name>
    <dbReference type="NCBI Taxonomy" id="8319"/>
    <lineage>
        <taxon>Eukaryota</taxon>
        <taxon>Metazoa</taxon>
        <taxon>Chordata</taxon>
        <taxon>Craniata</taxon>
        <taxon>Vertebrata</taxon>
        <taxon>Euteleostomi</taxon>
        <taxon>Amphibia</taxon>
        <taxon>Batrachia</taxon>
        <taxon>Caudata</taxon>
        <taxon>Salamandroidea</taxon>
        <taxon>Salamandridae</taxon>
        <taxon>Pleurodelinae</taxon>
        <taxon>Pleurodeles</taxon>
    </lineage>
</organism>
<dbReference type="AlphaFoldDB" id="A0AAV7WR01"/>
<feature type="transmembrane region" description="Helical" evidence="1">
    <location>
        <begin position="135"/>
        <end position="158"/>
    </location>
</feature>
<name>A0AAV7WR01_PLEWA</name>
<proteinExistence type="predicted"/>